<comment type="caution">
    <text evidence="1">The sequence shown here is derived from an EMBL/GenBank/DDBJ whole genome shotgun (WGS) entry which is preliminary data.</text>
</comment>
<proteinExistence type="predicted"/>
<keyword evidence="2" id="KW-1185">Reference proteome</keyword>
<dbReference type="InterPro" id="IPR011990">
    <property type="entry name" value="TPR-like_helical_dom_sf"/>
</dbReference>
<protein>
    <recommendedName>
        <fullName evidence="3">NACHT domain-containing protein</fullName>
    </recommendedName>
</protein>
<gene>
    <name evidence="1" type="ORF">ABJI51_18025</name>
</gene>
<accession>A0ABV0LFB2</accession>
<dbReference type="EMBL" id="JBDZYD010000006">
    <property type="protein sequence ID" value="MEQ0560986.1"/>
    <property type="molecule type" value="Genomic_DNA"/>
</dbReference>
<dbReference type="Proteomes" id="UP001440984">
    <property type="component" value="Unassembled WGS sequence"/>
</dbReference>
<organism evidence="1 2">
    <name type="scientific">Amycolatopsis melonis</name>
    <dbReference type="NCBI Taxonomy" id="3156488"/>
    <lineage>
        <taxon>Bacteria</taxon>
        <taxon>Bacillati</taxon>
        <taxon>Actinomycetota</taxon>
        <taxon>Actinomycetes</taxon>
        <taxon>Pseudonocardiales</taxon>
        <taxon>Pseudonocardiaceae</taxon>
        <taxon>Amycolatopsis</taxon>
    </lineage>
</organism>
<dbReference type="Gene3D" id="1.25.40.10">
    <property type="entry name" value="Tetratricopeptide repeat domain"/>
    <property type="match status" value="2"/>
</dbReference>
<evidence type="ECO:0000313" key="2">
    <source>
        <dbReference type="Proteomes" id="UP001440984"/>
    </source>
</evidence>
<name>A0ABV0LFB2_9PSEU</name>
<reference evidence="1 2" key="1">
    <citation type="submission" date="2024-05" db="EMBL/GenBank/DDBJ databases">
        <authorList>
            <person name="Zhao H."/>
            <person name="Xu Y."/>
            <person name="Lin S."/>
            <person name="Spain J.C."/>
            <person name="Zhou N.-Y."/>
        </authorList>
    </citation>
    <scope>NUCLEOTIDE SEQUENCE [LARGE SCALE GENOMIC DNA]</scope>
    <source>
        <strain evidence="1 2">NEAU-NG30</strain>
    </source>
</reference>
<evidence type="ECO:0008006" key="3">
    <source>
        <dbReference type="Google" id="ProtNLM"/>
    </source>
</evidence>
<evidence type="ECO:0000313" key="1">
    <source>
        <dbReference type="EMBL" id="MEQ0560986.1"/>
    </source>
</evidence>
<sequence length="1198" mass="127836">MHIGDVSLVTGAPVRTAYMAQVRRIAPAELRGRDEELAELDAFCTAPETAGTYRWVRAAAWTGKSALLSSFVLAPPPGVRVVSFFVTARLSSQNDRVAFTDNVLEQLLTILDQEPPRLLGESTRESHLLRLLAQAAEACRERGEHLVLVVDGLDEDRGVTTDPDGHSIAGLLPAEPPAGLRVLVAGRPNPPVPGDVPSGHPLRDPTIVRTLAASPHAIAIRHEMERDLKRLLGGTVAEQDLLGLLTAAGGGLTAADLAELTGWSLFEVDDHLRTVAGRSFADRSAHYAPTTGPRVYLLGHEELQVAARDVLGLTRLAGYRDRLHTWADEHRRRGWPTSTSEYLLRGYHNLLREQADLPRLVALGTDPARQDRLLDISGGDTAALTEIATTMDLVAAADEPDLETLVRLAVHRDGLRDRNRAVPTELPAGWTLVGRHSRATNLALSMADKDDRGEALLAIAAAAAEIGEQDHTTDALAAAESIACAAPDDFLLSEVAEAVGKLGDLPRAARLARAVGEPDWRSDALVALAEWAGIDEGRTLIGEAMEHARTVRGPQARSRALIACALAANKLGDASDALIDEAGEAARLVSDPRWRGPALVDLATAAARAGARDRVESLVSEAVAAIELVADPRRRNQALVQISDRATRLCGHERALRIVNAISEQDERDRAVEEITAAVAEVDHDLAGKLLPSITNPKSRERAASRIAQAIASTAAKAGNHHRAEELTGGLAAAVRDRALVRFTRAAAEAGNHQRAEQLAKMVAEPASRSSALTDAGSACARAGDTERASHLLADAERCARSVIWPGIRATTLAELARAHASHPGPEGPSADLVTGLLERAVALTDDLDADERVFLMVTVLKTAVSAELSAPVEVAVERALRTIESVADEGERDDLRGWVASGLLTAGDHDRAEAIVRSMTDPGELIDGLLNLARAAATVGQRDRAQGLLDEAGRHVDSTGHRRVFAAAQIALAAIDCDERRLAEQLLTYAEDVADAVLDTDEREAALAGVATGHARIGNLATAEKLVGTFSNPGICATALAQLAKSGPANQASRLLDAGERIVEAAPDTEPWVSSTRADLAEAAQAVGDADRADRQVRAISKADSREDAIDRIVRAALVRPCVERAEAVARISTDAENRALYLLRLQPYLPQERKVTIVAEAILAVEWAQAVNQLLSARPELVWTIAQEVDIVWNRS</sequence>